<gene>
    <name evidence="1" type="ORF">FOA43_002772</name>
</gene>
<name>A0A875S398_EENNA</name>
<dbReference type="OrthoDB" id="3996676at2759"/>
<organism evidence="1 2">
    <name type="scientific">Eeniella nana</name>
    <name type="common">Yeast</name>
    <name type="synonym">Brettanomyces nanus</name>
    <dbReference type="NCBI Taxonomy" id="13502"/>
    <lineage>
        <taxon>Eukaryota</taxon>
        <taxon>Fungi</taxon>
        <taxon>Dikarya</taxon>
        <taxon>Ascomycota</taxon>
        <taxon>Saccharomycotina</taxon>
        <taxon>Pichiomycetes</taxon>
        <taxon>Pichiales</taxon>
        <taxon>Pichiaceae</taxon>
        <taxon>Brettanomyces</taxon>
    </lineage>
</organism>
<evidence type="ECO:0000313" key="1">
    <source>
        <dbReference type="EMBL" id="QPG75418.1"/>
    </source>
</evidence>
<reference evidence="1" key="1">
    <citation type="submission" date="2020-10" db="EMBL/GenBank/DDBJ databases">
        <authorList>
            <person name="Roach M.J.R."/>
        </authorList>
    </citation>
    <scope>NUCLEOTIDE SEQUENCE</scope>
    <source>
        <strain evidence="1">CBS 1945</strain>
    </source>
</reference>
<dbReference type="AlphaFoldDB" id="A0A875S398"/>
<sequence length="300" mass="35040">MRQDGISTTRVEEYKDTMTLARYLSYTKLLGARETVKNGMFHTFGFVNGKHHLWRVTDLPQLVNGLAIENPKIDYVTGLKLIEQMHGFHIKEYTQRYSPLLHPDVQMKRIYQTILKKNPSDEEVTRKLDQVSQSLRGNSAAKFGKPEKMTSAYRNRGSVTDKAVFQVLPLNIVLKVISLTTNDLAVSLKLVRTMIKRHQCRINNETLLYLTRVFQKNPEAVEQFGEFFEGFRAEIVLNRQMYRAILEVLMRGHNTNLIYQFMRNYVDDGYPISTVMFEKMTLIFGLQNDERYKEFSPCLY</sequence>
<dbReference type="KEGG" id="bnn:FOA43_002772"/>
<dbReference type="RefSeq" id="XP_038778983.1">
    <property type="nucleotide sequence ID" value="XM_038923055.1"/>
</dbReference>
<dbReference type="EMBL" id="CP064814">
    <property type="protein sequence ID" value="QPG75418.1"/>
    <property type="molecule type" value="Genomic_DNA"/>
</dbReference>
<dbReference type="Proteomes" id="UP000662931">
    <property type="component" value="Chromosome 3"/>
</dbReference>
<proteinExistence type="predicted"/>
<keyword evidence="2" id="KW-1185">Reference proteome</keyword>
<accession>A0A875S398</accession>
<evidence type="ECO:0000313" key="2">
    <source>
        <dbReference type="Proteomes" id="UP000662931"/>
    </source>
</evidence>
<dbReference type="GeneID" id="62196173"/>
<protein>
    <submittedName>
        <fullName evidence="1">Uncharacterized protein</fullName>
    </submittedName>
</protein>